<keyword evidence="2" id="KW-0479">Metal-binding</keyword>
<dbReference type="PATRIC" id="fig|106634.4.peg.1022"/>
<proteinExistence type="predicted"/>
<keyword evidence="7" id="KW-1185">Reference proteome</keyword>
<evidence type="ECO:0000256" key="3">
    <source>
        <dbReference type="ARBA" id="ARBA00023004"/>
    </source>
</evidence>
<evidence type="ECO:0000256" key="2">
    <source>
        <dbReference type="ARBA" id="ARBA00022723"/>
    </source>
</evidence>
<dbReference type="GO" id="GO:0046872">
    <property type="term" value="F:metal ion binding"/>
    <property type="evidence" value="ECO:0007669"/>
    <property type="project" value="UniProtKB-KW"/>
</dbReference>
<reference evidence="6 7" key="1">
    <citation type="submission" date="2015-04" db="EMBL/GenBank/DDBJ databases">
        <title>Complete Sequence for the Genome of the Thioalkalivibrio versutus D301.</title>
        <authorList>
            <person name="Mu T."/>
            <person name="Zhou J."/>
            <person name="Xu X."/>
        </authorList>
    </citation>
    <scope>NUCLEOTIDE SEQUENCE [LARGE SCALE GENOMIC DNA]</scope>
    <source>
        <strain evidence="6 7">D301</strain>
    </source>
</reference>
<evidence type="ECO:0000259" key="5">
    <source>
        <dbReference type="PROSITE" id="PS51296"/>
    </source>
</evidence>
<gene>
    <name evidence="6" type="ORF">TVD_05020</name>
</gene>
<evidence type="ECO:0000313" key="6">
    <source>
        <dbReference type="EMBL" id="AKJ94770.1"/>
    </source>
</evidence>
<dbReference type="PANTHER" id="PTHR21496:SF23">
    <property type="entry name" value="3-PHENYLPROPIONATE_CINNAMIC ACID DIOXYGENASE FERREDOXIN SUBUNIT"/>
    <property type="match status" value="1"/>
</dbReference>
<evidence type="ECO:0000256" key="4">
    <source>
        <dbReference type="ARBA" id="ARBA00023014"/>
    </source>
</evidence>
<keyword evidence="4" id="KW-0411">Iron-sulfur</keyword>
<protein>
    <submittedName>
        <fullName evidence="6">Ferredoxin</fullName>
    </submittedName>
</protein>
<dbReference type="SUPFAM" id="SSF50022">
    <property type="entry name" value="ISP domain"/>
    <property type="match status" value="1"/>
</dbReference>
<dbReference type="InterPro" id="IPR017941">
    <property type="entry name" value="Rieske_2Fe-2S"/>
</dbReference>
<dbReference type="PANTHER" id="PTHR21496">
    <property type="entry name" value="FERREDOXIN-RELATED"/>
    <property type="match status" value="1"/>
</dbReference>
<dbReference type="Gene3D" id="2.102.10.10">
    <property type="entry name" value="Rieske [2Fe-2S] iron-sulphur domain"/>
    <property type="match status" value="1"/>
</dbReference>
<name>A0A0G3G0Q3_9GAMM</name>
<dbReference type="Pfam" id="PF00355">
    <property type="entry name" value="Rieske"/>
    <property type="match status" value="1"/>
</dbReference>
<dbReference type="Proteomes" id="UP000064201">
    <property type="component" value="Chromosome"/>
</dbReference>
<organism evidence="6 7">
    <name type="scientific">Thioalkalivibrio versutus</name>
    <dbReference type="NCBI Taxonomy" id="106634"/>
    <lineage>
        <taxon>Bacteria</taxon>
        <taxon>Pseudomonadati</taxon>
        <taxon>Pseudomonadota</taxon>
        <taxon>Gammaproteobacteria</taxon>
        <taxon>Chromatiales</taxon>
        <taxon>Ectothiorhodospiraceae</taxon>
        <taxon>Thioalkalivibrio</taxon>
    </lineage>
</organism>
<dbReference type="PROSITE" id="PS51296">
    <property type="entry name" value="RIESKE"/>
    <property type="match status" value="1"/>
</dbReference>
<keyword evidence="1" id="KW-0001">2Fe-2S</keyword>
<evidence type="ECO:0000256" key="1">
    <source>
        <dbReference type="ARBA" id="ARBA00022714"/>
    </source>
</evidence>
<dbReference type="CDD" id="cd03528">
    <property type="entry name" value="Rieske_RO_ferredoxin"/>
    <property type="match status" value="1"/>
</dbReference>
<keyword evidence="3" id="KW-0408">Iron</keyword>
<dbReference type="RefSeq" id="WP_019593985.1">
    <property type="nucleotide sequence ID" value="NZ_CP011367.1"/>
</dbReference>
<accession>A0A0G3G0Q3</accession>
<dbReference type="InterPro" id="IPR036922">
    <property type="entry name" value="Rieske_2Fe-2S_sf"/>
</dbReference>
<dbReference type="STRING" id="106634.TVD_05020"/>
<dbReference type="AlphaFoldDB" id="A0A0G3G0Q3"/>
<feature type="domain" description="Rieske" evidence="5">
    <location>
        <begin position="5"/>
        <end position="101"/>
    </location>
</feature>
<sequence length="108" mass="11760">MTEWIDVAPVGTIQDGDHRLVETADTEVAIFNLGGEYFAVENLCTHEDVPIADGEIGADDCITCPMHEAQFCLRTGEVMAAPAEEPLTRFPVRVEGEMVQVGTQPLDL</sequence>
<evidence type="ECO:0000313" key="7">
    <source>
        <dbReference type="Proteomes" id="UP000064201"/>
    </source>
</evidence>
<dbReference type="OrthoDB" id="9800167at2"/>
<dbReference type="EMBL" id="CP011367">
    <property type="protein sequence ID" value="AKJ94770.1"/>
    <property type="molecule type" value="Genomic_DNA"/>
</dbReference>
<dbReference type="KEGG" id="tvr:TVD_05020"/>
<dbReference type="GO" id="GO:0051537">
    <property type="term" value="F:2 iron, 2 sulfur cluster binding"/>
    <property type="evidence" value="ECO:0007669"/>
    <property type="project" value="UniProtKB-KW"/>
</dbReference>